<organism evidence="2 3">
    <name type="scientific">Plutella xylostella</name>
    <name type="common">Diamondback moth</name>
    <name type="synonym">Plutella maculipennis</name>
    <dbReference type="NCBI Taxonomy" id="51655"/>
    <lineage>
        <taxon>Eukaryota</taxon>
        <taxon>Metazoa</taxon>
        <taxon>Ecdysozoa</taxon>
        <taxon>Arthropoda</taxon>
        <taxon>Hexapoda</taxon>
        <taxon>Insecta</taxon>
        <taxon>Pterygota</taxon>
        <taxon>Neoptera</taxon>
        <taxon>Endopterygota</taxon>
        <taxon>Lepidoptera</taxon>
        <taxon>Glossata</taxon>
        <taxon>Ditrysia</taxon>
        <taxon>Yponomeutoidea</taxon>
        <taxon>Plutellidae</taxon>
        <taxon>Plutella</taxon>
    </lineage>
</organism>
<reference evidence="2" key="1">
    <citation type="submission" date="2020-11" db="EMBL/GenBank/DDBJ databases">
        <authorList>
            <person name="Whiteford S."/>
        </authorList>
    </citation>
    <scope>NUCLEOTIDE SEQUENCE</scope>
</reference>
<proteinExistence type="predicted"/>
<feature type="signal peptide" evidence="1">
    <location>
        <begin position="1"/>
        <end position="22"/>
    </location>
</feature>
<comment type="caution">
    <text evidence="2">The sequence shown here is derived from an EMBL/GenBank/DDBJ whole genome shotgun (WGS) entry which is preliminary data.</text>
</comment>
<dbReference type="EMBL" id="CAJHNJ030000039">
    <property type="protein sequence ID" value="CAG9129881.1"/>
    <property type="molecule type" value="Genomic_DNA"/>
</dbReference>
<protein>
    <submittedName>
        <fullName evidence="2">(diamondback moth) hypothetical protein</fullName>
    </submittedName>
</protein>
<keyword evidence="1" id="KW-0732">Signal</keyword>
<gene>
    <name evidence="2" type="ORF">PLXY2_LOCUS9700</name>
</gene>
<evidence type="ECO:0000313" key="3">
    <source>
        <dbReference type="Proteomes" id="UP000653454"/>
    </source>
</evidence>
<sequence length="75" mass="7828">MEYPTLLTLLLAVTSLWLGASAMKAQQYLGGALVDFEDPKTDSGAGGRILIAIPASGPYVIEAPDTNSSHTSYGN</sequence>
<keyword evidence="3" id="KW-1185">Reference proteome</keyword>
<evidence type="ECO:0000256" key="1">
    <source>
        <dbReference type="SAM" id="SignalP"/>
    </source>
</evidence>
<name>A0A8S4FQH9_PLUXY</name>
<accession>A0A8S4FQH9</accession>
<feature type="chain" id="PRO_5035846013" evidence="1">
    <location>
        <begin position="23"/>
        <end position="75"/>
    </location>
</feature>
<evidence type="ECO:0000313" key="2">
    <source>
        <dbReference type="EMBL" id="CAG9129881.1"/>
    </source>
</evidence>
<dbReference type="Proteomes" id="UP000653454">
    <property type="component" value="Unassembled WGS sequence"/>
</dbReference>
<dbReference type="AlphaFoldDB" id="A0A8S4FQH9"/>